<dbReference type="Proteomes" id="UP000183208">
    <property type="component" value="Unassembled WGS sequence"/>
</dbReference>
<keyword evidence="2" id="KW-0285">Flavoprotein</keyword>
<dbReference type="GO" id="GO:0005737">
    <property type="term" value="C:cytoplasm"/>
    <property type="evidence" value="ECO:0007669"/>
    <property type="project" value="TreeGrafter"/>
</dbReference>
<evidence type="ECO:0000256" key="1">
    <source>
        <dbReference type="ARBA" id="ARBA00001974"/>
    </source>
</evidence>
<feature type="domain" description="FAD/NAD(P)-binding" evidence="5">
    <location>
        <begin position="4"/>
        <end position="300"/>
    </location>
</feature>
<comment type="cofactor">
    <cofactor evidence="1">
        <name>FAD</name>
        <dbReference type="ChEBI" id="CHEBI:57692"/>
    </cofactor>
</comment>
<dbReference type="PRINTS" id="PR00368">
    <property type="entry name" value="FADPNR"/>
</dbReference>
<dbReference type="SUPFAM" id="SSF55424">
    <property type="entry name" value="FAD/NAD-linked reductases, dimerisation (C-terminal) domain"/>
    <property type="match status" value="1"/>
</dbReference>
<dbReference type="Gene3D" id="3.30.390.30">
    <property type="match status" value="1"/>
</dbReference>
<dbReference type="PANTHER" id="PTHR43557">
    <property type="entry name" value="APOPTOSIS-INDUCING FACTOR 1"/>
    <property type="match status" value="1"/>
</dbReference>
<dbReference type="InterPro" id="IPR036188">
    <property type="entry name" value="FAD/NAD-bd_sf"/>
</dbReference>
<dbReference type="PANTHER" id="PTHR43557:SF2">
    <property type="entry name" value="RIESKE DOMAIN-CONTAINING PROTEIN-RELATED"/>
    <property type="match status" value="1"/>
</dbReference>
<feature type="domain" description="Reductase C-terminal" evidence="6">
    <location>
        <begin position="321"/>
        <end position="381"/>
    </location>
</feature>
<dbReference type="Gene3D" id="3.50.50.60">
    <property type="entry name" value="FAD/NAD(P)-binding domain"/>
    <property type="match status" value="2"/>
</dbReference>
<accession>A0A1M7G4E5</accession>
<proteinExistence type="predicted"/>
<name>A0A1M7G4E5_9BRAD</name>
<evidence type="ECO:0000313" key="8">
    <source>
        <dbReference type="Proteomes" id="UP000183208"/>
    </source>
</evidence>
<gene>
    <name evidence="7" type="ORF">SAMN05444171_6427</name>
</gene>
<sequence>MVDSVLIIGASVAGVGAANELRRCGFSGKITLVDWQVHLPYDRPPLSKGALYGQDTLPDLQFHDQDHYARTNIDLQLGTAAKMLDLDTRTVLLDSGQRLTADRIIVATGARARPFPADRCTGTVHLLRDLDDATRLRTLLRPGKRLVVIGGGFIGAEVASTAVGLGVNVVVIEAARLPFERVLGSQVAARLASLHVQAGVELLCGVSVERVESWGCGQRVFIAGDVRMDADVVVAGLGSLPNVEWLASSGLEISNGILCDEQGKTGSLGIFAAGDVAAWRDPFNGQHVRHEHWTAAREQARIVAQSISGGVVTPWRDFVPYFWSDLYGIRLQMLGSAVDADDIRIVHQDEEKRAFVVEYRKAGELTGVVGSNAGARTMRYASKLARNPVNVGSDA</sequence>
<dbReference type="AlphaFoldDB" id="A0A1M7G4E5"/>
<reference evidence="7 8" key="1">
    <citation type="submission" date="2016-10" db="EMBL/GenBank/DDBJ databases">
        <authorList>
            <person name="de Groot N.N."/>
        </authorList>
    </citation>
    <scope>NUCLEOTIDE SEQUENCE [LARGE SCALE GENOMIC DNA]</scope>
    <source>
        <strain evidence="7 8">GAS522</strain>
    </source>
</reference>
<dbReference type="Pfam" id="PF07992">
    <property type="entry name" value="Pyr_redox_2"/>
    <property type="match status" value="1"/>
</dbReference>
<evidence type="ECO:0000313" key="7">
    <source>
        <dbReference type="EMBL" id="SEE14952.1"/>
    </source>
</evidence>
<dbReference type="InterPro" id="IPR016156">
    <property type="entry name" value="FAD/NAD-linked_Rdtase_dimer_sf"/>
</dbReference>
<evidence type="ECO:0000256" key="4">
    <source>
        <dbReference type="ARBA" id="ARBA00023002"/>
    </source>
</evidence>
<dbReference type="InterPro" id="IPR028202">
    <property type="entry name" value="Reductase_C"/>
</dbReference>
<dbReference type="InterPro" id="IPR023753">
    <property type="entry name" value="FAD/NAD-binding_dom"/>
</dbReference>
<dbReference type="EMBL" id="FNTI01000001">
    <property type="protein sequence ID" value="SEE14952.1"/>
    <property type="molecule type" value="Genomic_DNA"/>
</dbReference>
<evidence type="ECO:0000256" key="3">
    <source>
        <dbReference type="ARBA" id="ARBA00022827"/>
    </source>
</evidence>
<dbReference type="PRINTS" id="PR00411">
    <property type="entry name" value="PNDRDTASEI"/>
</dbReference>
<dbReference type="SUPFAM" id="SSF51905">
    <property type="entry name" value="FAD/NAD(P)-binding domain"/>
    <property type="match status" value="2"/>
</dbReference>
<evidence type="ECO:0000259" key="5">
    <source>
        <dbReference type="Pfam" id="PF07992"/>
    </source>
</evidence>
<dbReference type="InterPro" id="IPR050446">
    <property type="entry name" value="FAD-oxidoreductase/Apoptosis"/>
</dbReference>
<keyword evidence="3" id="KW-0274">FAD</keyword>
<evidence type="ECO:0000259" key="6">
    <source>
        <dbReference type="Pfam" id="PF14759"/>
    </source>
</evidence>
<dbReference type="RefSeq" id="WP_074827600.1">
    <property type="nucleotide sequence ID" value="NZ_FNTI01000001.1"/>
</dbReference>
<dbReference type="OrthoDB" id="7809559at2"/>
<keyword evidence="4" id="KW-0560">Oxidoreductase</keyword>
<dbReference type="GO" id="GO:0016651">
    <property type="term" value="F:oxidoreductase activity, acting on NAD(P)H"/>
    <property type="evidence" value="ECO:0007669"/>
    <property type="project" value="TreeGrafter"/>
</dbReference>
<protein>
    <submittedName>
        <fullName evidence="7">NADPH-dependent 2,4-dienoyl-CoA reductase, sulfur reductase</fullName>
    </submittedName>
</protein>
<evidence type="ECO:0000256" key="2">
    <source>
        <dbReference type="ARBA" id="ARBA00022630"/>
    </source>
</evidence>
<organism evidence="7 8">
    <name type="scientific">Bradyrhizobium lablabi</name>
    <dbReference type="NCBI Taxonomy" id="722472"/>
    <lineage>
        <taxon>Bacteria</taxon>
        <taxon>Pseudomonadati</taxon>
        <taxon>Pseudomonadota</taxon>
        <taxon>Alphaproteobacteria</taxon>
        <taxon>Hyphomicrobiales</taxon>
        <taxon>Nitrobacteraceae</taxon>
        <taxon>Bradyrhizobium</taxon>
    </lineage>
</organism>
<dbReference type="Pfam" id="PF14759">
    <property type="entry name" value="Reductase_C"/>
    <property type="match status" value="1"/>
</dbReference>